<keyword evidence="6" id="KW-0347">Helicase</keyword>
<evidence type="ECO:0000256" key="8">
    <source>
        <dbReference type="ARBA" id="ARBA00022946"/>
    </source>
</evidence>
<comment type="catalytic activity">
    <reaction evidence="15">
        <text>ATP + H2O = ADP + phosphate + H(+)</text>
        <dbReference type="Rhea" id="RHEA:13065"/>
        <dbReference type="ChEBI" id="CHEBI:15377"/>
        <dbReference type="ChEBI" id="CHEBI:15378"/>
        <dbReference type="ChEBI" id="CHEBI:30616"/>
        <dbReference type="ChEBI" id="CHEBI:43474"/>
        <dbReference type="ChEBI" id="CHEBI:456216"/>
        <dbReference type="EC" id="5.6.2.3"/>
    </reaction>
</comment>
<dbReference type="InterPro" id="IPR007694">
    <property type="entry name" value="DNA_helicase_DnaB-like_C"/>
</dbReference>
<evidence type="ECO:0000256" key="17">
    <source>
        <dbReference type="SAM" id="MobiDB-lite"/>
    </source>
</evidence>
<dbReference type="OrthoDB" id="275278at2759"/>
<keyword evidence="10" id="KW-0496">Mitochondrion</keyword>
<dbReference type="PANTHER" id="PTHR12873:SF0">
    <property type="entry name" value="TWINKLE MTDNA HELICASE"/>
    <property type="match status" value="1"/>
</dbReference>
<dbReference type="SUPFAM" id="SSF52540">
    <property type="entry name" value="P-loop containing nucleoside triphosphate hydrolases"/>
    <property type="match status" value="1"/>
</dbReference>
<keyword evidence="3" id="KW-0547">Nucleotide-binding</keyword>
<evidence type="ECO:0000256" key="11">
    <source>
        <dbReference type="ARBA" id="ARBA00023136"/>
    </source>
</evidence>
<dbReference type="GO" id="GO:0003697">
    <property type="term" value="F:single-stranded DNA binding"/>
    <property type="evidence" value="ECO:0007669"/>
    <property type="project" value="InterPro"/>
</dbReference>
<evidence type="ECO:0000256" key="5">
    <source>
        <dbReference type="ARBA" id="ARBA00022801"/>
    </source>
</evidence>
<keyword evidence="7" id="KW-0067">ATP-binding</keyword>
<keyword evidence="8" id="KW-0809">Transit peptide</keyword>
<feature type="compositionally biased region" description="Basic and acidic residues" evidence="17">
    <location>
        <begin position="579"/>
        <end position="597"/>
    </location>
</feature>
<evidence type="ECO:0000256" key="10">
    <source>
        <dbReference type="ARBA" id="ARBA00023128"/>
    </source>
</evidence>
<evidence type="ECO:0000256" key="12">
    <source>
        <dbReference type="ARBA" id="ARBA00023235"/>
    </source>
</evidence>
<feature type="domain" description="SF4 helicase" evidence="18">
    <location>
        <begin position="317"/>
        <end position="568"/>
    </location>
</feature>
<dbReference type="Gene3D" id="3.40.1360.10">
    <property type="match status" value="1"/>
</dbReference>
<keyword evidence="9" id="KW-0446">Lipid-binding</keyword>
<protein>
    <recommendedName>
        <fullName evidence="14">DNA 5'-3' helicase</fullName>
        <ecNumber evidence="14">5.6.2.3</ecNumber>
    </recommendedName>
    <alternativeName>
        <fullName evidence="16">Twinkle protein, mitochondrial</fullName>
    </alternativeName>
</protein>
<name>A0A812EEX0_ACAPH</name>
<dbReference type="EC" id="5.6.2.3" evidence="14"/>
<evidence type="ECO:0000256" key="6">
    <source>
        <dbReference type="ARBA" id="ARBA00022806"/>
    </source>
</evidence>
<dbReference type="InterPro" id="IPR027417">
    <property type="entry name" value="P-loop_NTPase"/>
</dbReference>
<dbReference type="PROSITE" id="PS51199">
    <property type="entry name" value="SF4_HELICASE"/>
    <property type="match status" value="1"/>
</dbReference>
<dbReference type="FunFam" id="3.40.50.300:FF:000845">
    <property type="entry name" value="Mitochondrial helicase twinkle"/>
    <property type="match status" value="1"/>
</dbReference>
<evidence type="ECO:0000256" key="1">
    <source>
        <dbReference type="ARBA" id="ARBA00004436"/>
    </source>
</evidence>
<reference evidence="19" key="1">
    <citation type="submission" date="2021-01" db="EMBL/GenBank/DDBJ databases">
        <authorList>
            <person name="Li R."/>
            <person name="Bekaert M."/>
        </authorList>
    </citation>
    <scope>NUCLEOTIDE SEQUENCE</scope>
    <source>
        <strain evidence="19">Farmed</strain>
    </source>
</reference>
<comment type="subcellular location">
    <subcellularLocation>
        <location evidence="2">Mitochondrion inner membrane</location>
        <topology evidence="2">Peripheral membrane protein</topology>
    </subcellularLocation>
    <subcellularLocation>
        <location evidence="1">Mitochondrion matrix</location>
        <location evidence="1">Mitochondrion nucleoid</location>
    </subcellularLocation>
</comment>
<evidence type="ECO:0000256" key="7">
    <source>
        <dbReference type="ARBA" id="ARBA00022840"/>
    </source>
</evidence>
<evidence type="ECO:0000256" key="3">
    <source>
        <dbReference type="ARBA" id="ARBA00022741"/>
    </source>
</evidence>
<dbReference type="GO" id="GO:0043139">
    <property type="term" value="F:5'-3' DNA helicase activity"/>
    <property type="evidence" value="ECO:0007669"/>
    <property type="project" value="UniProtKB-EC"/>
</dbReference>
<dbReference type="GO" id="GO:0016787">
    <property type="term" value="F:hydrolase activity"/>
    <property type="evidence" value="ECO:0007669"/>
    <property type="project" value="UniProtKB-KW"/>
</dbReference>
<feature type="region of interest" description="Disordered" evidence="17">
    <location>
        <begin position="558"/>
        <end position="612"/>
    </location>
</feature>
<dbReference type="GO" id="GO:0042645">
    <property type="term" value="C:mitochondrial nucleoid"/>
    <property type="evidence" value="ECO:0007669"/>
    <property type="project" value="UniProtKB-SubCell"/>
</dbReference>
<dbReference type="SUPFAM" id="SSF56731">
    <property type="entry name" value="DNA primase core"/>
    <property type="match status" value="1"/>
</dbReference>
<keyword evidence="13" id="KW-1135">Mitochondrion nucleoid</keyword>
<dbReference type="AlphaFoldDB" id="A0A812EEX0"/>
<evidence type="ECO:0000259" key="18">
    <source>
        <dbReference type="PROSITE" id="PS51199"/>
    </source>
</evidence>
<keyword evidence="12" id="KW-0413">Isomerase</keyword>
<evidence type="ECO:0000256" key="13">
    <source>
        <dbReference type="ARBA" id="ARBA00023271"/>
    </source>
</evidence>
<evidence type="ECO:0000256" key="2">
    <source>
        <dbReference type="ARBA" id="ARBA00004637"/>
    </source>
</evidence>
<keyword evidence="11" id="KW-0472">Membrane</keyword>
<dbReference type="Pfam" id="PF13481">
    <property type="entry name" value="AAA_25"/>
    <property type="match status" value="1"/>
</dbReference>
<evidence type="ECO:0000256" key="4">
    <source>
        <dbReference type="ARBA" id="ARBA00022792"/>
    </source>
</evidence>
<evidence type="ECO:0000256" key="9">
    <source>
        <dbReference type="ARBA" id="ARBA00023121"/>
    </source>
</evidence>
<evidence type="ECO:0000313" key="20">
    <source>
        <dbReference type="Proteomes" id="UP000597762"/>
    </source>
</evidence>
<dbReference type="InterPro" id="IPR034154">
    <property type="entry name" value="TOPRIM_DnaG/twinkle"/>
</dbReference>
<dbReference type="PANTHER" id="PTHR12873">
    <property type="entry name" value="T7-LIKE MITOCHONDRIAL DNA HELICASE"/>
    <property type="match status" value="1"/>
</dbReference>
<evidence type="ECO:0000313" key="19">
    <source>
        <dbReference type="EMBL" id="CAE1322361.1"/>
    </source>
</evidence>
<evidence type="ECO:0000256" key="16">
    <source>
        <dbReference type="ARBA" id="ARBA00075597"/>
    </source>
</evidence>
<dbReference type="EMBL" id="CAHIKZ030005313">
    <property type="protein sequence ID" value="CAE1322361.1"/>
    <property type="molecule type" value="Genomic_DNA"/>
</dbReference>
<keyword evidence="20" id="KW-1185">Reference proteome</keyword>
<evidence type="ECO:0000256" key="14">
    <source>
        <dbReference type="ARBA" id="ARBA00044969"/>
    </source>
</evidence>
<dbReference type="GO" id="GO:0008289">
    <property type="term" value="F:lipid binding"/>
    <property type="evidence" value="ECO:0007669"/>
    <property type="project" value="UniProtKB-KW"/>
</dbReference>
<organism evidence="19 20">
    <name type="scientific">Acanthosepion pharaonis</name>
    <name type="common">Pharaoh cuttlefish</name>
    <name type="synonym">Sepia pharaonis</name>
    <dbReference type="NCBI Taxonomy" id="158019"/>
    <lineage>
        <taxon>Eukaryota</taxon>
        <taxon>Metazoa</taxon>
        <taxon>Spiralia</taxon>
        <taxon>Lophotrochozoa</taxon>
        <taxon>Mollusca</taxon>
        <taxon>Cephalopoda</taxon>
        <taxon>Coleoidea</taxon>
        <taxon>Decapodiformes</taxon>
        <taxon>Sepiida</taxon>
        <taxon>Sepiina</taxon>
        <taxon>Sepiidae</taxon>
        <taxon>Acanthosepion</taxon>
    </lineage>
</organism>
<gene>
    <name evidence="19" type="ORF">SPHA_72355</name>
</gene>
<comment type="caution">
    <text evidence="19">The sequence shown here is derived from an EMBL/GenBank/DDBJ whole genome shotgun (WGS) entry which is preliminary data.</text>
</comment>
<dbReference type="Gene3D" id="3.40.50.300">
    <property type="entry name" value="P-loop containing nucleotide triphosphate hydrolases"/>
    <property type="match status" value="1"/>
</dbReference>
<dbReference type="GO" id="GO:0005743">
    <property type="term" value="C:mitochondrial inner membrane"/>
    <property type="evidence" value="ECO:0007669"/>
    <property type="project" value="UniProtKB-SubCell"/>
</dbReference>
<evidence type="ECO:0000256" key="15">
    <source>
        <dbReference type="ARBA" id="ARBA00048954"/>
    </source>
</evidence>
<dbReference type="GO" id="GO:0006264">
    <property type="term" value="P:mitochondrial DNA replication"/>
    <property type="evidence" value="ECO:0007669"/>
    <property type="project" value="TreeGrafter"/>
</dbReference>
<proteinExistence type="predicted"/>
<accession>A0A812EEX0</accession>
<dbReference type="Proteomes" id="UP000597762">
    <property type="component" value="Unassembled WGS sequence"/>
</dbReference>
<sequence length="612" mass="69779">MKFLISRHIAYEKYYTNIVTACPKHGQVKDLTKCLYINMKSGNFFCNSCKKSGTWEQLQDNINVILGQRKKKIIECFTDIPAVQASSTLLNFYDQSVPLKKLDDISLNSWKEGLNCQSLSSVTFIKYGVQFDEKSSSLILPWYNQHHLVSMKVFNFADVGPDQEKKLKESIMPRSPPAGLFGWAAASATDTEVILTNSETDAMAVYQATRILALALPKKGTVLPIEILPMLEQFKKITLWLGNDLRAWETAKQFAKKLNEKRCYLIRPSTEAPSPIDALQQKQSLKKILASALPVVHDSIVSFQKLRDDIFSELAQLEQVAGIKWKRFPALNKLLKGHRRGEMTIFTGMTGTGKTTFMSDYSLDLCMQGVNTLWGSFEIHNVRLAKTMLLQYSQVNLSQDLNVFDFWADKFEQLPMYFMTFFGQEDIKCVIETMSHAVYMYDIAHVIVDNIQFMMGLEAGRVDRFFHQDKIIAAFRNFATTMNCHVTLVIHPRKDKEGDLLTVSSIFGSAKATQEADNVLILQDKYLVSHRAKRFIQVVKNRFDGELGIMPLRFNKDTSSYVPQDTKKSALKSKQSKTINKEEDEKEDVKEEIRGREDDDNDDEDNPSKTGN</sequence>
<dbReference type="GO" id="GO:0005524">
    <property type="term" value="F:ATP binding"/>
    <property type="evidence" value="ECO:0007669"/>
    <property type="project" value="UniProtKB-KW"/>
</dbReference>
<keyword evidence="4" id="KW-0999">Mitochondrion inner membrane</keyword>
<keyword evidence="5 19" id="KW-0378">Hydrolase</keyword>
<dbReference type="CDD" id="cd01122">
    <property type="entry name" value="Twinkle_C"/>
    <property type="match status" value="1"/>
</dbReference>
<dbReference type="InterPro" id="IPR027032">
    <property type="entry name" value="Twinkle-like"/>
</dbReference>
<dbReference type="CDD" id="cd01029">
    <property type="entry name" value="TOPRIM_primases"/>
    <property type="match status" value="1"/>
</dbReference>